<dbReference type="EMBL" id="WNWR01000032">
    <property type="protein sequence ID" value="KAE9993324.1"/>
    <property type="molecule type" value="Genomic_DNA"/>
</dbReference>
<gene>
    <name evidence="2" type="ORF">BLS_002395</name>
    <name evidence="4" type="ORF">EG327_005518</name>
    <name evidence="3" type="ORF">EG328_001277</name>
</gene>
<dbReference type="EMBL" id="WNWQ01000168">
    <property type="protein sequence ID" value="KAE9975819.1"/>
    <property type="molecule type" value="Genomic_DNA"/>
</dbReference>
<evidence type="ECO:0000313" key="2">
    <source>
        <dbReference type="EMBL" id="KAE9975819.1"/>
    </source>
</evidence>
<proteinExistence type="predicted"/>
<evidence type="ECO:0000313" key="3">
    <source>
        <dbReference type="EMBL" id="KAE9987851.1"/>
    </source>
</evidence>
<sequence>MGLKTSCFHVRREGSTYSTPTLHCIICTLAYYTPANTDTPYDHNDHQIRERLQMPQYTSNEQLEFLAKRKAELAAAKDRKSAFAAQERQQSTARADQQRAAALQPPTKASAALQPIKKFSAGASRQHKISKRPQKSLKSPVEVIRQRQERRDRASKILRRNQAIKDRDELLSDHSSTVNALTNLTKALENMYSNNPRRKELADECKTLRDILSDIDGKLAEALGRVEKYGADAEEKAEREAFAAEIRTGNEIVAKQAAERRTPYAQATKYAILDEQNPWPDQPNYRPGITFLKPIAFREFPRKN</sequence>
<keyword evidence="6" id="KW-1185">Reference proteome</keyword>
<evidence type="ECO:0000313" key="5">
    <source>
        <dbReference type="Proteomes" id="UP000447873"/>
    </source>
</evidence>
<dbReference type="Proteomes" id="UP000433883">
    <property type="component" value="Unassembled WGS sequence"/>
</dbReference>
<reference evidence="3 5" key="1">
    <citation type="submission" date="2018-12" db="EMBL/GenBank/DDBJ databases">
        <title>Venturia inaequalis Genome Resource.</title>
        <authorList>
            <person name="Lichtner F.J."/>
        </authorList>
    </citation>
    <scope>NUCLEOTIDE SEQUENCE [LARGE SCALE GENOMIC DNA]</scope>
    <source>
        <strain evidence="3 5">120213</strain>
        <strain evidence="2">Bline_iso_100314</strain>
        <strain evidence="4 6">DMI_063113</strain>
    </source>
</reference>
<organism evidence="3 5">
    <name type="scientific">Venturia inaequalis</name>
    <name type="common">Apple scab fungus</name>
    <dbReference type="NCBI Taxonomy" id="5025"/>
    <lineage>
        <taxon>Eukaryota</taxon>
        <taxon>Fungi</taxon>
        <taxon>Dikarya</taxon>
        <taxon>Ascomycota</taxon>
        <taxon>Pezizomycotina</taxon>
        <taxon>Dothideomycetes</taxon>
        <taxon>Pleosporomycetidae</taxon>
        <taxon>Venturiales</taxon>
        <taxon>Venturiaceae</taxon>
        <taxon>Venturia</taxon>
    </lineage>
</organism>
<protein>
    <submittedName>
        <fullName evidence="3">Uncharacterized protein</fullName>
    </submittedName>
</protein>
<feature type="compositionally biased region" description="Basic and acidic residues" evidence="1">
    <location>
        <begin position="144"/>
        <end position="154"/>
    </location>
</feature>
<accession>A0A8H3ZD14</accession>
<dbReference type="Proteomes" id="UP000490939">
    <property type="component" value="Unassembled WGS sequence"/>
</dbReference>
<dbReference type="EMBL" id="WNWS01000013">
    <property type="protein sequence ID" value="KAE9987851.1"/>
    <property type="molecule type" value="Genomic_DNA"/>
</dbReference>
<feature type="compositionally biased region" description="Basic residues" evidence="1">
    <location>
        <begin position="125"/>
        <end position="135"/>
    </location>
</feature>
<feature type="region of interest" description="Disordered" evidence="1">
    <location>
        <begin position="79"/>
        <end position="154"/>
    </location>
</feature>
<feature type="compositionally biased region" description="Low complexity" evidence="1">
    <location>
        <begin position="82"/>
        <end position="104"/>
    </location>
</feature>
<name>A0A8H3ZD14_VENIN</name>
<comment type="caution">
    <text evidence="3">The sequence shown here is derived from an EMBL/GenBank/DDBJ whole genome shotgun (WGS) entry which is preliminary data.</text>
</comment>
<evidence type="ECO:0000313" key="4">
    <source>
        <dbReference type="EMBL" id="KAE9993324.1"/>
    </source>
</evidence>
<evidence type="ECO:0000313" key="6">
    <source>
        <dbReference type="Proteomes" id="UP000490939"/>
    </source>
</evidence>
<dbReference type="Proteomes" id="UP000447873">
    <property type="component" value="Unassembled WGS sequence"/>
</dbReference>
<dbReference type="AlphaFoldDB" id="A0A8H3ZD14"/>
<evidence type="ECO:0000256" key="1">
    <source>
        <dbReference type="SAM" id="MobiDB-lite"/>
    </source>
</evidence>